<dbReference type="STRING" id="686832.A0A0C2XUG3"/>
<dbReference type="PANTHER" id="PTHR45649:SF26">
    <property type="entry name" value="OS04G0435100 PROTEIN"/>
    <property type="match status" value="1"/>
</dbReference>
<sequence>MKRWESKGFVVLLGFLQAVYTLEGCETAAQVAEEAHRAELLAPVAVVGSIIGSWIIGLIYMLALLFSVQSVSAVQSTSYAIPIAQLYFDAVGQKLALMCITVIALAQFMAAVTAFTASSRLFYALARDNGVPMKRHFMFLNRFQAPLLGVWLSVLIGSLISCAYIASVIAFNAILSSAAISVMLGYLQPVIIRVFWPSAMKERGPFNLGKWSRIINVASFSFIVFICVLFVLPTTRPVTRSNMNYAVVSIGGIFLIVGLVWVIWGRTRFVGSVHTNPGVGGLGSSHPETSLKG</sequence>
<protein>
    <recommendedName>
        <fullName evidence="10">Amino acid permease/ SLC12A domain-containing protein</fullName>
    </recommendedName>
</protein>
<feature type="transmembrane region" description="Helical" evidence="6">
    <location>
        <begin position="95"/>
        <end position="123"/>
    </location>
</feature>
<evidence type="ECO:0000256" key="3">
    <source>
        <dbReference type="ARBA" id="ARBA00022692"/>
    </source>
</evidence>
<evidence type="ECO:0008006" key="10">
    <source>
        <dbReference type="Google" id="ProtNLM"/>
    </source>
</evidence>
<dbReference type="Gene3D" id="1.20.1740.10">
    <property type="entry name" value="Amino acid/polyamine transporter I"/>
    <property type="match status" value="1"/>
</dbReference>
<feature type="transmembrane region" description="Helical" evidence="6">
    <location>
        <begin position="173"/>
        <end position="196"/>
    </location>
</feature>
<keyword evidence="4 6" id="KW-1133">Transmembrane helix</keyword>
<proteinExistence type="predicted"/>
<organism evidence="8 9">
    <name type="scientific">Hebeloma cylindrosporum</name>
    <dbReference type="NCBI Taxonomy" id="76867"/>
    <lineage>
        <taxon>Eukaryota</taxon>
        <taxon>Fungi</taxon>
        <taxon>Dikarya</taxon>
        <taxon>Basidiomycota</taxon>
        <taxon>Agaricomycotina</taxon>
        <taxon>Agaricomycetes</taxon>
        <taxon>Agaricomycetidae</taxon>
        <taxon>Agaricales</taxon>
        <taxon>Agaricineae</taxon>
        <taxon>Hymenogastraceae</taxon>
        <taxon>Hebeloma</taxon>
    </lineage>
</organism>
<keyword evidence="2" id="KW-0813">Transport</keyword>
<feature type="transmembrane region" description="Helical" evidence="6">
    <location>
        <begin position="143"/>
        <end position="166"/>
    </location>
</feature>
<reference evidence="9" key="2">
    <citation type="submission" date="2015-01" db="EMBL/GenBank/DDBJ databases">
        <title>Evolutionary Origins and Diversification of the Mycorrhizal Mutualists.</title>
        <authorList>
            <consortium name="DOE Joint Genome Institute"/>
            <consortium name="Mycorrhizal Genomics Consortium"/>
            <person name="Kohler A."/>
            <person name="Kuo A."/>
            <person name="Nagy L.G."/>
            <person name="Floudas D."/>
            <person name="Copeland A."/>
            <person name="Barry K.W."/>
            <person name="Cichocki N."/>
            <person name="Veneault-Fourrey C."/>
            <person name="LaButti K."/>
            <person name="Lindquist E.A."/>
            <person name="Lipzen A."/>
            <person name="Lundell T."/>
            <person name="Morin E."/>
            <person name="Murat C."/>
            <person name="Riley R."/>
            <person name="Ohm R."/>
            <person name="Sun H."/>
            <person name="Tunlid A."/>
            <person name="Henrissat B."/>
            <person name="Grigoriev I.V."/>
            <person name="Hibbett D.S."/>
            <person name="Martin F."/>
        </authorList>
    </citation>
    <scope>NUCLEOTIDE SEQUENCE [LARGE SCALE GENOMIC DNA]</scope>
    <source>
        <strain evidence="9">h7</strain>
    </source>
</reference>
<name>A0A0C2XUG3_HEBCY</name>
<dbReference type="GO" id="GO:0016020">
    <property type="term" value="C:membrane"/>
    <property type="evidence" value="ECO:0007669"/>
    <property type="project" value="UniProtKB-SubCell"/>
</dbReference>
<reference evidence="8 9" key="1">
    <citation type="submission" date="2014-04" db="EMBL/GenBank/DDBJ databases">
        <authorList>
            <consortium name="DOE Joint Genome Institute"/>
            <person name="Kuo A."/>
            <person name="Gay G."/>
            <person name="Dore J."/>
            <person name="Kohler A."/>
            <person name="Nagy L.G."/>
            <person name="Floudas D."/>
            <person name="Copeland A."/>
            <person name="Barry K.W."/>
            <person name="Cichocki N."/>
            <person name="Veneault-Fourrey C."/>
            <person name="LaButti K."/>
            <person name="Lindquist E.A."/>
            <person name="Lipzen A."/>
            <person name="Lundell T."/>
            <person name="Morin E."/>
            <person name="Murat C."/>
            <person name="Sun H."/>
            <person name="Tunlid A."/>
            <person name="Henrissat B."/>
            <person name="Grigoriev I.V."/>
            <person name="Hibbett D.S."/>
            <person name="Martin F."/>
            <person name="Nordberg H.P."/>
            <person name="Cantor M.N."/>
            <person name="Hua S.X."/>
        </authorList>
    </citation>
    <scope>NUCLEOTIDE SEQUENCE [LARGE SCALE GENOMIC DNA]</scope>
    <source>
        <strain evidence="9">h7</strain>
    </source>
</reference>
<evidence type="ECO:0000313" key="9">
    <source>
        <dbReference type="Proteomes" id="UP000053424"/>
    </source>
</evidence>
<dbReference type="PANTHER" id="PTHR45649">
    <property type="entry name" value="AMINO-ACID PERMEASE BAT1"/>
    <property type="match status" value="1"/>
</dbReference>
<keyword evidence="9" id="KW-1185">Reference proteome</keyword>
<evidence type="ECO:0000256" key="2">
    <source>
        <dbReference type="ARBA" id="ARBA00022448"/>
    </source>
</evidence>
<accession>A0A0C2XUG3</accession>
<evidence type="ECO:0000256" key="4">
    <source>
        <dbReference type="ARBA" id="ARBA00022989"/>
    </source>
</evidence>
<evidence type="ECO:0000256" key="6">
    <source>
        <dbReference type="SAM" id="Phobius"/>
    </source>
</evidence>
<feature type="transmembrane region" description="Helical" evidence="6">
    <location>
        <begin position="40"/>
        <end position="66"/>
    </location>
</feature>
<feature type="signal peptide" evidence="7">
    <location>
        <begin position="1"/>
        <end position="21"/>
    </location>
</feature>
<comment type="subcellular location">
    <subcellularLocation>
        <location evidence="1">Membrane</location>
        <topology evidence="1">Multi-pass membrane protein</topology>
    </subcellularLocation>
</comment>
<evidence type="ECO:0000313" key="8">
    <source>
        <dbReference type="EMBL" id="KIM41293.1"/>
    </source>
</evidence>
<dbReference type="HOGENOM" id="CLU_004495_4_2_1"/>
<keyword evidence="7" id="KW-0732">Signal</keyword>
<dbReference type="Pfam" id="PF13520">
    <property type="entry name" value="AA_permease_2"/>
    <property type="match status" value="1"/>
</dbReference>
<dbReference type="GO" id="GO:0022857">
    <property type="term" value="F:transmembrane transporter activity"/>
    <property type="evidence" value="ECO:0007669"/>
    <property type="project" value="InterPro"/>
</dbReference>
<feature type="transmembrane region" description="Helical" evidence="6">
    <location>
        <begin position="211"/>
        <end position="232"/>
    </location>
</feature>
<dbReference type="Proteomes" id="UP000053424">
    <property type="component" value="Unassembled WGS sequence"/>
</dbReference>
<feature type="transmembrane region" description="Helical" evidence="6">
    <location>
        <begin position="244"/>
        <end position="264"/>
    </location>
</feature>
<feature type="chain" id="PRO_5002171047" description="Amino acid permease/ SLC12A domain-containing protein" evidence="7">
    <location>
        <begin position="22"/>
        <end position="293"/>
    </location>
</feature>
<evidence type="ECO:0000256" key="1">
    <source>
        <dbReference type="ARBA" id="ARBA00004141"/>
    </source>
</evidence>
<evidence type="ECO:0000256" key="7">
    <source>
        <dbReference type="SAM" id="SignalP"/>
    </source>
</evidence>
<dbReference type="InterPro" id="IPR002293">
    <property type="entry name" value="AA/rel_permease1"/>
</dbReference>
<gene>
    <name evidence="8" type="ORF">M413DRAFT_145922</name>
</gene>
<keyword evidence="3 6" id="KW-0812">Transmembrane</keyword>
<dbReference type="AlphaFoldDB" id="A0A0C2XUG3"/>
<keyword evidence="5 6" id="KW-0472">Membrane</keyword>
<evidence type="ECO:0000256" key="5">
    <source>
        <dbReference type="ARBA" id="ARBA00023136"/>
    </source>
</evidence>
<dbReference type="OrthoDB" id="10054429at2759"/>
<dbReference type="EMBL" id="KN831780">
    <property type="protein sequence ID" value="KIM41293.1"/>
    <property type="molecule type" value="Genomic_DNA"/>
</dbReference>